<dbReference type="PANTHER" id="PTHR24305:SF166">
    <property type="entry name" value="CYTOCHROME P450 12A4, MITOCHONDRIAL-RELATED"/>
    <property type="match status" value="1"/>
</dbReference>
<keyword evidence="5" id="KW-0503">Monooxygenase</keyword>
<sequence>MTTEPATGHATDTGPGPGPAAPEPPVEDAPRPPRAAREGSVDDLAYLIDCYRAHGPIFLIDQPGELARKEGASFTVLAGPAANTFTMKAASMHQSDVKLRSDRHWEDFSSELKMEGHTREGEGHRRHRTLTSRGYARSAVTGRIGDMVRYVEEQVLGWRPGERTAVVPAIQRVVSEQLGRLLIGHPAGGYLDDLVIFVRTTKVATLLRTEAAAALSDPAYIRARDRVFELGHKAIQARRAIPADAWPDDLLTDLLTAYALGPDDEPSPMLMAATVGPLLAGLETASYRSAFLLYLLLNDPKAAARVRAEADEWFAGPLTWERLKGADTLRGAMMDALRLYPGPSRQWYTAVQPFVFEGHLVREGDSVIVVYDVSHHLDELFPRAAEFDVDRYAPPRMEHRQPGAYAPFGVGGHTCLGSGIAETQVMVNVATILHHLDLAPDPLGVPFDADGDAESAVHVGVVGRRTHP</sequence>
<dbReference type="Pfam" id="PF00067">
    <property type="entry name" value="p450"/>
    <property type="match status" value="1"/>
</dbReference>
<dbReference type="SUPFAM" id="SSF48264">
    <property type="entry name" value="Cytochrome P450"/>
    <property type="match status" value="1"/>
</dbReference>
<keyword evidence="4 5" id="KW-0408">Iron</keyword>
<evidence type="ECO:0000313" key="8">
    <source>
        <dbReference type="Proteomes" id="UP000774570"/>
    </source>
</evidence>
<proteinExistence type="inferred from homology"/>
<name>A0ABS7FXX2_9ACTN</name>
<evidence type="ECO:0000256" key="1">
    <source>
        <dbReference type="ARBA" id="ARBA00001971"/>
    </source>
</evidence>
<keyword evidence="5" id="KW-0349">Heme</keyword>
<dbReference type="RefSeq" id="WP_220167517.1">
    <property type="nucleotide sequence ID" value="NZ_JAIBOA010000010.1"/>
</dbReference>
<evidence type="ECO:0000313" key="7">
    <source>
        <dbReference type="EMBL" id="MBW8484298.1"/>
    </source>
</evidence>
<keyword evidence="3 5" id="KW-0479">Metal-binding</keyword>
<dbReference type="InterPro" id="IPR017972">
    <property type="entry name" value="Cyt_P450_CS"/>
</dbReference>
<protein>
    <submittedName>
        <fullName evidence="7">Cytochrome P450</fullName>
    </submittedName>
</protein>
<dbReference type="Gene3D" id="1.10.630.10">
    <property type="entry name" value="Cytochrome P450"/>
    <property type="match status" value="1"/>
</dbReference>
<dbReference type="PANTHER" id="PTHR24305">
    <property type="entry name" value="CYTOCHROME P450"/>
    <property type="match status" value="1"/>
</dbReference>
<dbReference type="Proteomes" id="UP000774570">
    <property type="component" value="Unassembled WGS sequence"/>
</dbReference>
<evidence type="ECO:0000256" key="2">
    <source>
        <dbReference type="ARBA" id="ARBA00010617"/>
    </source>
</evidence>
<dbReference type="PRINTS" id="PR00385">
    <property type="entry name" value="P450"/>
</dbReference>
<keyword evidence="5" id="KW-0560">Oxidoreductase</keyword>
<comment type="similarity">
    <text evidence="2 5">Belongs to the cytochrome P450 family.</text>
</comment>
<organism evidence="7 8">
    <name type="scientific">Actinomadura parmotrematis</name>
    <dbReference type="NCBI Taxonomy" id="2864039"/>
    <lineage>
        <taxon>Bacteria</taxon>
        <taxon>Bacillati</taxon>
        <taxon>Actinomycetota</taxon>
        <taxon>Actinomycetes</taxon>
        <taxon>Streptosporangiales</taxon>
        <taxon>Thermomonosporaceae</taxon>
        <taxon>Actinomadura</taxon>
    </lineage>
</organism>
<feature type="compositionally biased region" description="Basic and acidic residues" evidence="6">
    <location>
        <begin position="28"/>
        <end position="37"/>
    </location>
</feature>
<evidence type="ECO:0000256" key="4">
    <source>
        <dbReference type="ARBA" id="ARBA00023004"/>
    </source>
</evidence>
<keyword evidence="8" id="KW-1185">Reference proteome</keyword>
<reference evidence="7 8" key="1">
    <citation type="submission" date="2021-07" db="EMBL/GenBank/DDBJ databases">
        <title>Actinomadura sp. PM05-2 isolated from lichen.</title>
        <authorList>
            <person name="Somphong A."/>
            <person name="Phongsopitanun W."/>
            <person name="Tanasupawat S."/>
            <person name="Peongsungnone V."/>
        </authorList>
    </citation>
    <scope>NUCLEOTIDE SEQUENCE [LARGE SCALE GENOMIC DNA]</scope>
    <source>
        <strain evidence="7 8">PM05-2</strain>
    </source>
</reference>
<accession>A0ABS7FXX2</accession>
<dbReference type="InterPro" id="IPR050121">
    <property type="entry name" value="Cytochrome_P450_monoxygenase"/>
</dbReference>
<dbReference type="CDD" id="cd00302">
    <property type="entry name" value="cytochrome_P450"/>
    <property type="match status" value="1"/>
</dbReference>
<feature type="compositionally biased region" description="Low complexity" evidence="6">
    <location>
        <begin position="1"/>
        <end position="14"/>
    </location>
</feature>
<evidence type="ECO:0000256" key="5">
    <source>
        <dbReference type="RuleBase" id="RU000461"/>
    </source>
</evidence>
<feature type="region of interest" description="Disordered" evidence="6">
    <location>
        <begin position="1"/>
        <end position="37"/>
    </location>
</feature>
<dbReference type="EMBL" id="JAIBOA010000010">
    <property type="protein sequence ID" value="MBW8484298.1"/>
    <property type="molecule type" value="Genomic_DNA"/>
</dbReference>
<dbReference type="InterPro" id="IPR001128">
    <property type="entry name" value="Cyt_P450"/>
</dbReference>
<comment type="caution">
    <text evidence="7">The sequence shown here is derived from an EMBL/GenBank/DDBJ whole genome shotgun (WGS) entry which is preliminary data.</text>
</comment>
<comment type="cofactor">
    <cofactor evidence="1">
        <name>heme</name>
        <dbReference type="ChEBI" id="CHEBI:30413"/>
    </cofactor>
</comment>
<evidence type="ECO:0000256" key="6">
    <source>
        <dbReference type="SAM" id="MobiDB-lite"/>
    </source>
</evidence>
<evidence type="ECO:0000256" key="3">
    <source>
        <dbReference type="ARBA" id="ARBA00022723"/>
    </source>
</evidence>
<dbReference type="PROSITE" id="PS00086">
    <property type="entry name" value="CYTOCHROME_P450"/>
    <property type="match status" value="1"/>
</dbReference>
<dbReference type="InterPro" id="IPR036396">
    <property type="entry name" value="Cyt_P450_sf"/>
</dbReference>
<gene>
    <name evidence="7" type="ORF">K1Y72_18085</name>
</gene>
<dbReference type="PRINTS" id="PR00465">
    <property type="entry name" value="EP450IV"/>
</dbReference>
<dbReference type="InterPro" id="IPR002403">
    <property type="entry name" value="Cyt_P450_E_grp-IV"/>
</dbReference>